<proteinExistence type="predicted"/>
<comment type="caution">
    <text evidence="1">The sequence shown here is derived from an EMBL/GenBank/DDBJ whole genome shotgun (WGS) entry which is preliminary data.</text>
</comment>
<evidence type="ECO:0000313" key="1">
    <source>
        <dbReference type="EMBL" id="NKE08560.1"/>
    </source>
</evidence>
<sequence length="330" mass="35479">MERNDRVSRALMVWLFMVLLAVAAAWVTISLVNEYMYGPETDVRSYFNHLEDGDGARALGAINGQVPDGTDATLLDGDALKQATETLEDVRISTISQDSEGAVVRAEYTLAGEQHSTDYNLHPAQTQWGFFTVWAFDETPLPTLTVSMPGVTSADINGTSAALPGSQQEFAALPPGIYTASYNSEYVDAQPQSVALTSADQDESVTLEPSASQAMKDQVQQSISADLKTCTDQQSLYPSGCPFSYEFDGRVQGTPTWKIVEKPEPSISVSAGSADSSRGWSLSPANGVAEVSFTSLDLYDGSTEEVTERVPFTYDAELGFDDAGAVTVSR</sequence>
<dbReference type="RefSeq" id="WP_119932174.1">
    <property type="nucleotide sequence ID" value="NZ_JAAVUN010000001.1"/>
</dbReference>
<keyword evidence="2" id="KW-1185">Reference proteome</keyword>
<dbReference type="Proteomes" id="UP000521379">
    <property type="component" value="Unassembled WGS sequence"/>
</dbReference>
<accession>A0A846TNN6</accession>
<gene>
    <name evidence="1" type="ORF">GTW58_01080</name>
</gene>
<reference evidence="1 2" key="1">
    <citation type="submission" date="2020-02" db="EMBL/GenBank/DDBJ databases">
        <authorList>
            <person name="Sun Q."/>
        </authorList>
    </citation>
    <scope>NUCLEOTIDE SEQUENCE [LARGE SCALE GENOMIC DNA]</scope>
    <source>
        <strain evidence="1 2">YIM 13062</strain>
    </source>
</reference>
<protein>
    <submittedName>
        <fullName evidence="1">Uncharacterized protein</fullName>
    </submittedName>
</protein>
<organism evidence="1 2">
    <name type="scientific">Kocuria subflava</name>
    <dbReference type="NCBI Taxonomy" id="1736139"/>
    <lineage>
        <taxon>Bacteria</taxon>
        <taxon>Bacillati</taxon>
        <taxon>Actinomycetota</taxon>
        <taxon>Actinomycetes</taxon>
        <taxon>Micrococcales</taxon>
        <taxon>Micrococcaceae</taxon>
        <taxon>Kocuria</taxon>
    </lineage>
</organism>
<evidence type="ECO:0000313" key="2">
    <source>
        <dbReference type="Proteomes" id="UP000521379"/>
    </source>
</evidence>
<dbReference type="EMBL" id="JAAVUN010000001">
    <property type="protein sequence ID" value="NKE08560.1"/>
    <property type="molecule type" value="Genomic_DNA"/>
</dbReference>
<name>A0A846TNN6_9MICC</name>
<dbReference type="AlphaFoldDB" id="A0A846TNN6"/>